<protein>
    <submittedName>
        <fullName evidence="7">Flagellar radial spoke component</fullName>
    </submittedName>
</protein>
<evidence type="ECO:0000313" key="7">
    <source>
        <dbReference type="EMBL" id="ESS64252.1"/>
    </source>
</evidence>
<feature type="compositionally biased region" description="Acidic residues" evidence="6">
    <location>
        <begin position="430"/>
        <end position="440"/>
    </location>
</feature>
<accession>V5BDZ5</accession>
<dbReference type="GO" id="GO:0060294">
    <property type="term" value="P:cilium movement involved in cell motility"/>
    <property type="evidence" value="ECO:0007669"/>
    <property type="project" value="InterPro"/>
</dbReference>
<dbReference type="GO" id="GO:0035082">
    <property type="term" value="P:axoneme assembly"/>
    <property type="evidence" value="ECO:0007669"/>
    <property type="project" value="TreeGrafter"/>
</dbReference>
<evidence type="ECO:0000256" key="2">
    <source>
        <dbReference type="ARBA" id="ARBA00022490"/>
    </source>
</evidence>
<keyword evidence="2" id="KW-0963">Cytoplasm</keyword>
<proteinExistence type="predicted"/>
<sequence length="645" mass="73705">MNTHTKINNRKKTFFFFALFYCFCRDWGEHKRNGEAKQGKRRRQTKRKMSVRPLVEDVEEMFGRTKAYLMNANKDGVSVYDQLTRLMEQLLDENPHDIAADPSRFNEIFTLLQQSSFVNGQSTPACNEPCSVPPSELARLADNERLFDRPPPETLTTIEQPDPYTTVTTTRIKPHTAPPYDSVAQHNLYWAWAGCGVTEEEAFLLDRSITMLAMEKKLRDVRFFGKIFGTKADYYVVSSQRYVQDGEKVYKEVNTMPRPARRKLEVPVQPEPGFVGVNRLSFWVTSHPSAEWKLLPDVTPQQILAGRRIKRLFTGDLNAAVIASPPFEWNEAVYLRVQLSRIASGTYISPMGALEEPEEEVDEEEEAEDDEGNAAKKLREAKYRPLTQPVKGFASEEDSDVTQWAKLDQWVHSEGYIYANGRQTKVPEKQEDEEDEEAEELQQQQQQEEEEEEEEGEEEEEEERELFTPINLDFLYAVINIPEPPKVDEEDEEEEEEDDDPAEDAAEAEKDFDDMPPKPVTDADVPDDDPMKVKIAAWTVRVVNNNSKKHRVVVVRSLRWPGAVAFAAEGGKKWGCVYFGNGLNKTDFSFTPTLAPPVLPECGDITEVDDPTPATEKLVRRGEDPPEPDSEDEVEEEEEEAEGDM</sequence>
<evidence type="ECO:0000256" key="1">
    <source>
        <dbReference type="ARBA" id="ARBA00004430"/>
    </source>
</evidence>
<gene>
    <name evidence="7" type="ORF">TCDM_07764</name>
</gene>
<dbReference type="OrthoDB" id="272202at2759"/>
<feature type="region of interest" description="Disordered" evidence="6">
    <location>
        <begin position="350"/>
        <end position="380"/>
    </location>
</feature>
<dbReference type="InterPro" id="IPR006802">
    <property type="entry name" value="Radial_spoke"/>
</dbReference>
<name>V5BDZ5_TRYCR</name>
<evidence type="ECO:0000256" key="3">
    <source>
        <dbReference type="ARBA" id="ARBA00023069"/>
    </source>
</evidence>
<evidence type="ECO:0000256" key="5">
    <source>
        <dbReference type="ARBA" id="ARBA00023273"/>
    </source>
</evidence>
<keyword evidence="7" id="KW-0282">Flagellum</keyword>
<feature type="compositionally biased region" description="Acidic residues" evidence="6">
    <location>
        <begin position="355"/>
        <end position="372"/>
    </location>
</feature>
<evidence type="ECO:0000313" key="8">
    <source>
        <dbReference type="Proteomes" id="UP000017861"/>
    </source>
</evidence>
<evidence type="ECO:0000256" key="6">
    <source>
        <dbReference type="SAM" id="MobiDB-lite"/>
    </source>
</evidence>
<dbReference type="Proteomes" id="UP000017861">
    <property type="component" value="Unassembled WGS sequence"/>
</dbReference>
<dbReference type="AlphaFoldDB" id="V5BDZ5"/>
<feature type="region of interest" description="Disordered" evidence="6">
    <location>
        <begin position="602"/>
        <end position="645"/>
    </location>
</feature>
<dbReference type="VEuPathDB" id="TriTrypDB:TCDM_07764"/>
<feature type="region of interest" description="Disordered" evidence="6">
    <location>
        <begin position="483"/>
        <end position="528"/>
    </location>
</feature>
<comment type="subcellular location">
    <subcellularLocation>
        <location evidence="1">Cytoplasm</location>
        <location evidence="1">Cytoskeleton</location>
        <location evidence="1">Cilium axoneme</location>
    </subcellularLocation>
</comment>
<dbReference type="EMBL" id="AYLP01000096">
    <property type="protein sequence ID" value="ESS64252.1"/>
    <property type="molecule type" value="Genomic_DNA"/>
</dbReference>
<keyword evidence="5" id="KW-0966">Cell projection</keyword>
<dbReference type="PANTHER" id="PTHR13159:SF0">
    <property type="entry name" value="RADIAL SPOKE HEAD 6 HOMOLOG A"/>
    <property type="match status" value="1"/>
</dbReference>
<reference evidence="7 8" key="1">
    <citation type="journal article" date="2014" name="Genome Announc.">
        <title>Trypanosoma cruzi Clone Dm28c Draft Genome Sequence.</title>
        <authorList>
            <person name="Grisard E.C."/>
            <person name="Teixeira S.M."/>
            <person name="de Almeida L.G."/>
            <person name="Stoco P.H."/>
            <person name="Gerber A.L."/>
            <person name="Talavera-Lopez C."/>
            <person name="Lima O.C."/>
            <person name="Andersson B."/>
            <person name="de Vasconcelos A.T."/>
        </authorList>
    </citation>
    <scope>NUCLEOTIDE SEQUENCE [LARGE SCALE GENOMIC DNA]</scope>
    <source>
        <strain evidence="7 8">Dm28c</strain>
    </source>
</reference>
<feature type="region of interest" description="Disordered" evidence="6">
    <location>
        <begin position="421"/>
        <end position="470"/>
    </location>
</feature>
<evidence type="ECO:0000256" key="4">
    <source>
        <dbReference type="ARBA" id="ARBA00023212"/>
    </source>
</evidence>
<dbReference type="PANTHER" id="PTHR13159">
    <property type="entry name" value="RADIAL SPOKEHEAD-RELATED"/>
    <property type="match status" value="1"/>
</dbReference>
<keyword evidence="3" id="KW-0969">Cilium</keyword>
<dbReference type="GO" id="GO:0001534">
    <property type="term" value="C:radial spoke"/>
    <property type="evidence" value="ECO:0007669"/>
    <property type="project" value="InterPro"/>
</dbReference>
<dbReference type="Pfam" id="PF04712">
    <property type="entry name" value="Radial_spoke"/>
    <property type="match status" value="1"/>
</dbReference>
<comment type="caution">
    <text evidence="7">The sequence shown here is derived from an EMBL/GenBank/DDBJ whole genome shotgun (WGS) entry which is preliminary data.</text>
</comment>
<feature type="compositionally biased region" description="Basic and acidic residues" evidence="6">
    <location>
        <begin position="507"/>
        <end position="516"/>
    </location>
</feature>
<keyword evidence="4" id="KW-0206">Cytoskeleton</keyword>
<feature type="compositionally biased region" description="Acidic residues" evidence="6">
    <location>
        <begin position="488"/>
        <end position="506"/>
    </location>
</feature>
<organism evidence="7 8">
    <name type="scientific">Trypanosoma cruzi Dm28c</name>
    <dbReference type="NCBI Taxonomy" id="1416333"/>
    <lineage>
        <taxon>Eukaryota</taxon>
        <taxon>Discoba</taxon>
        <taxon>Euglenozoa</taxon>
        <taxon>Kinetoplastea</taxon>
        <taxon>Metakinetoplastina</taxon>
        <taxon>Trypanosomatida</taxon>
        <taxon>Trypanosomatidae</taxon>
        <taxon>Trypanosoma</taxon>
        <taxon>Schizotrypanum</taxon>
    </lineage>
</organism>
<feature type="compositionally biased region" description="Acidic residues" evidence="6">
    <location>
        <begin position="447"/>
        <end position="464"/>
    </location>
</feature>
<feature type="compositionally biased region" description="Acidic residues" evidence="6">
    <location>
        <begin position="625"/>
        <end position="645"/>
    </location>
</feature>